<name>A0A0L0HPH5_SPIPD</name>
<dbReference type="SUPFAM" id="SSF50978">
    <property type="entry name" value="WD40 repeat-like"/>
    <property type="match status" value="1"/>
</dbReference>
<dbReference type="PRINTS" id="PR00320">
    <property type="entry name" value="GPROTEINBRPT"/>
</dbReference>
<dbReference type="SMART" id="SM00320">
    <property type="entry name" value="WD40"/>
    <property type="match status" value="6"/>
</dbReference>
<dbReference type="InterPro" id="IPR015943">
    <property type="entry name" value="WD40/YVTN_repeat-like_dom_sf"/>
</dbReference>
<reference evidence="6 7" key="1">
    <citation type="submission" date="2009-08" db="EMBL/GenBank/DDBJ databases">
        <title>The Genome Sequence of Spizellomyces punctatus strain DAOM BR117.</title>
        <authorList>
            <consortium name="The Broad Institute Genome Sequencing Platform"/>
            <person name="Russ C."/>
            <person name="Cuomo C."/>
            <person name="Shea T."/>
            <person name="Young S.K."/>
            <person name="Zeng Q."/>
            <person name="Koehrsen M."/>
            <person name="Haas B."/>
            <person name="Borodovsky M."/>
            <person name="Guigo R."/>
            <person name="Alvarado L."/>
            <person name="Berlin A."/>
            <person name="Bochicchio J."/>
            <person name="Borenstein D."/>
            <person name="Chapman S."/>
            <person name="Chen Z."/>
            <person name="Engels R."/>
            <person name="Freedman E."/>
            <person name="Gellesch M."/>
            <person name="Goldberg J."/>
            <person name="Griggs A."/>
            <person name="Gujja S."/>
            <person name="Heiman D."/>
            <person name="Hepburn T."/>
            <person name="Howarth C."/>
            <person name="Jen D."/>
            <person name="Larson L."/>
            <person name="Lewis B."/>
            <person name="Mehta T."/>
            <person name="Park D."/>
            <person name="Pearson M."/>
            <person name="Roberts A."/>
            <person name="Saif S."/>
            <person name="Shenoy N."/>
            <person name="Sisk P."/>
            <person name="Stolte C."/>
            <person name="Sykes S."/>
            <person name="Thomson T."/>
            <person name="Walk T."/>
            <person name="White J."/>
            <person name="Yandava C."/>
            <person name="Burger G."/>
            <person name="Gray M.W."/>
            <person name="Holland P.W.H."/>
            <person name="King N."/>
            <person name="Lang F.B.F."/>
            <person name="Roger A.J."/>
            <person name="Ruiz-Trillo I."/>
            <person name="Lander E."/>
            <person name="Nusbaum C."/>
        </authorList>
    </citation>
    <scope>NUCLEOTIDE SEQUENCE [LARGE SCALE GENOMIC DNA]</scope>
    <source>
        <strain evidence="6 7">DAOM BR117</strain>
    </source>
</reference>
<dbReference type="RefSeq" id="XP_016610909.1">
    <property type="nucleotide sequence ID" value="XM_016750258.1"/>
</dbReference>
<sequence length="313" mass="33727">MDSLWSLFKSPPLPSSSSLSPPPLYHPTSTDSRLPLDTNNHVSCLATNSDTLYVGTHASVLEYNTLSHSTLRSFVTTGANVSSLASSARRLFSGYEDGSIRVWSLSSGACARSVIGHKGPVLALCFTPEGKLYSGGQDGGVSEWDARSCRRRWMLRGHSGSVTALCADGKRLYSSGADRTVRVWDMSTGRCIVAYQEHQSQVLTLCLGRDLLYSAAYDGTIHVLDIGTGQTLRTLKGHTSPVHSLVLSKGKLYSAGDASVLEWDVKAGRVTRAFEVEQKVVALVAGRGRLVTACVDGEVKVWDVDDLGEYRPG</sequence>
<dbReference type="STRING" id="645134.A0A0L0HPH5"/>
<dbReference type="InterPro" id="IPR056454">
    <property type="entry name" value="Beta-prop_IP5PC_F"/>
</dbReference>
<dbReference type="AlphaFoldDB" id="A0A0L0HPH5"/>
<accession>A0A0L0HPH5</accession>
<keyword evidence="2" id="KW-0677">Repeat</keyword>
<keyword evidence="1 3" id="KW-0853">WD repeat</keyword>
<dbReference type="Pfam" id="PF00400">
    <property type="entry name" value="WD40"/>
    <property type="match status" value="2"/>
</dbReference>
<dbReference type="InterPro" id="IPR001680">
    <property type="entry name" value="WD40_rpt"/>
</dbReference>
<dbReference type="OrthoDB" id="538223at2759"/>
<evidence type="ECO:0000256" key="1">
    <source>
        <dbReference type="ARBA" id="ARBA00022574"/>
    </source>
</evidence>
<feature type="region of interest" description="Disordered" evidence="4">
    <location>
        <begin position="1"/>
        <end position="32"/>
    </location>
</feature>
<evidence type="ECO:0000256" key="2">
    <source>
        <dbReference type="ARBA" id="ARBA00022737"/>
    </source>
</evidence>
<evidence type="ECO:0000313" key="7">
    <source>
        <dbReference type="Proteomes" id="UP000053201"/>
    </source>
</evidence>
<dbReference type="PROSITE" id="PS00678">
    <property type="entry name" value="WD_REPEATS_1"/>
    <property type="match status" value="1"/>
</dbReference>
<dbReference type="Pfam" id="PF23754">
    <property type="entry name" value="Beta-prop_IP5PC_F"/>
    <property type="match status" value="1"/>
</dbReference>
<feature type="compositionally biased region" description="Low complexity" evidence="4">
    <location>
        <begin position="1"/>
        <end position="19"/>
    </location>
</feature>
<dbReference type="PROSITE" id="PS50082">
    <property type="entry name" value="WD_REPEATS_2"/>
    <property type="match status" value="3"/>
</dbReference>
<feature type="repeat" description="WD" evidence="3">
    <location>
        <begin position="155"/>
        <end position="194"/>
    </location>
</feature>
<dbReference type="CDD" id="cd00200">
    <property type="entry name" value="WD40"/>
    <property type="match status" value="1"/>
</dbReference>
<evidence type="ECO:0000313" key="6">
    <source>
        <dbReference type="EMBL" id="KND02870.1"/>
    </source>
</evidence>
<evidence type="ECO:0000256" key="4">
    <source>
        <dbReference type="SAM" id="MobiDB-lite"/>
    </source>
</evidence>
<keyword evidence="7" id="KW-1185">Reference proteome</keyword>
<dbReference type="VEuPathDB" id="FungiDB:SPPG_01950"/>
<dbReference type="eggNOG" id="KOG0274">
    <property type="taxonomic scope" value="Eukaryota"/>
</dbReference>
<feature type="repeat" description="WD" evidence="3">
    <location>
        <begin position="114"/>
        <end position="148"/>
    </location>
</feature>
<organism evidence="6 7">
    <name type="scientific">Spizellomyces punctatus (strain DAOM BR117)</name>
    <dbReference type="NCBI Taxonomy" id="645134"/>
    <lineage>
        <taxon>Eukaryota</taxon>
        <taxon>Fungi</taxon>
        <taxon>Fungi incertae sedis</taxon>
        <taxon>Chytridiomycota</taxon>
        <taxon>Chytridiomycota incertae sedis</taxon>
        <taxon>Chytridiomycetes</taxon>
        <taxon>Spizellomycetales</taxon>
        <taxon>Spizellomycetaceae</taxon>
        <taxon>Spizellomyces</taxon>
    </lineage>
</organism>
<proteinExistence type="predicted"/>
<dbReference type="InterPro" id="IPR019775">
    <property type="entry name" value="WD40_repeat_CS"/>
</dbReference>
<dbReference type="PROSITE" id="PS50294">
    <property type="entry name" value="WD_REPEATS_REGION"/>
    <property type="match status" value="1"/>
</dbReference>
<dbReference type="InParanoid" id="A0A0L0HPH5"/>
<dbReference type="InterPro" id="IPR020472">
    <property type="entry name" value="WD40_PAC1"/>
</dbReference>
<dbReference type="GeneID" id="27685579"/>
<dbReference type="InterPro" id="IPR036322">
    <property type="entry name" value="WD40_repeat_dom_sf"/>
</dbReference>
<protein>
    <recommendedName>
        <fullName evidence="5">IP5PC-F beta-propeller domain-containing protein</fullName>
    </recommendedName>
</protein>
<evidence type="ECO:0000256" key="3">
    <source>
        <dbReference type="PROSITE-ProRule" id="PRU00221"/>
    </source>
</evidence>
<feature type="repeat" description="WD" evidence="3">
    <location>
        <begin position="91"/>
        <end position="113"/>
    </location>
</feature>
<evidence type="ECO:0000259" key="5">
    <source>
        <dbReference type="Pfam" id="PF23754"/>
    </source>
</evidence>
<dbReference type="EMBL" id="KQ257452">
    <property type="protein sequence ID" value="KND02870.1"/>
    <property type="molecule type" value="Genomic_DNA"/>
</dbReference>
<dbReference type="Gene3D" id="2.130.10.10">
    <property type="entry name" value="YVTN repeat-like/Quinoprotein amine dehydrogenase"/>
    <property type="match status" value="2"/>
</dbReference>
<dbReference type="InterPro" id="IPR053299">
    <property type="entry name" value="ASTRA_WD_repeat"/>
</dbReference>
<feature type="domain" description="IP5PC-F beta-propeller" evidence="5">
    <location>
        <begin position="123"/>
        <end position="221"/>
    </location>
</feature>
<gene>
    <name evidence="6" type="ORF">SPPG_01950</name>
</gene>
<dbReference type="OMA" id="GCHNGSL"/>
<dbReference type="Proteomes" id="UP000053201">
    <property type="component" value="Unassembled WGS sequence"/>
</dbReference>
<dbReference type="PANTHER" id="PTHR44156">
    <property type="entry name" value="SUPERNUMERARY LIMBS, ISOFORM B-RELATED"/>
    <property type="match status" value="1"/>
</dbReference>